<dbReference type="Proteomes" id="UP000553193">
    <property type="component" value="Unassembled WGS sequence"/>
</dbReference>
<comment type="caution">
    <text evidence="1">The sequence shown here is derived from an EMBL/GenBank/DDBJ whole genome shotgun (WGS) entry which is preliminary data.</text>
</comment>
<evidence type="ECO:0000313" key="1">
    <source>
        <dbReference type="EMBL" id="MBB3897715.1"/>
    </source>
</evidence>
<gene>
    <name evidence="1" type="ORF">GGQ83_001141</name>
</gene>
<dbReference type="EMBL" id="JACIDJ010000001">
    <property type="protein sequence ID" value="MBB3897715.1"/>
    <property type="molecule type" value="Genomic_DNA"/>
</dbReference>
<name>A0A840AC52_9PROT</name>
<accession>A0A840AC52</accession>
<protein>
    <recommendedName>
        <fullName evidence="3">Sulfotransferase family protein</fullName>
    </recommendedName>
</protein>
<evidence type="ECO:0000313" key="2">
    <source>
        <dbReference type="Proteomes" id="UP000553193"/>
    </source>
</evidence>
<sequence length="328" mass="37389">MTPEQVELGYRLLLGRPPERPQVIEIHVNSGRTVEQFGWLLMQSQEFRTRMRDAAGLVGALPPPPPAGMHAMPRGRALDAMPIYYFVHIPKTAGTAMWKLLGDMFHPFVHFYHLLLAEAGGEAQLAERLAKDPQLLQSKLLVCGHFPVMHPLVQRAPRRKVLLSVLREPVERAVSFYDHVRSRADHPLHERIRDVSFSRAIAEFPEFADQVDNYQLRQLFGTVEERGIRRMLTENSYVIGRFDELPRFIEAVENVTGLKRCSELITTNVKRMPNGMESGARQPDFPAVAEELRRRNAAEIAFYEAMGPVRVTVSTRSPPTDRKKRPKA</sequence>
<organism evidence="1 2">
    <name type="scientific">Roseococcus suduntuyensis</name>
    <dbReference type="NCBI Taxonomy" id="455361"/>
    <lineage>
        <taxon>Bacteria</taxon>
        <taxon>Pseudomonadati</taxon>
        <taxon>Pseudomonadota</taxon>
        <taxon>Alphaproteobacteria</taxon>
        <taxon>Acetobacterales</taxon>
        <taxon>Roseomonadaceae</taxon>
        <taxon>Roseococcus</taxon>
    </lineage>
</organism>
<proteinExistence type="predicted"/>
<keyword evidence="2" id="KW-1185">Reference proteome</keyword>
<evidence type="ECO:0008006" key="3">
    <source>
        <dbReference type="Google" id="ProtNLM"/>
    </source>
</evidence>
<dbReference type="SUPFAM" id="SSF52540">
    <property type="entry name" value="P-loop containing nucleoside triphosphate hydrolases"/>
    <property type="match status" value="1"/>
</dbReference>
<dbReference type="AlphaFoldDB" id="A0A840AC52"/>
<reference evidence="1 2" key="1">
    <citation type="submission" date="2020-08" db="EMBL/GenBank/DDBJ databases">
        <title>Genomic Encyclopedia of Type Strains, Phase IV (KMG-IV): sequencing the most valuable type-strain genomes for metagenomic binning, comparative biology and taxonomic classification.</title>
        <authorList>
            <person name="Goeker M."/>
        </authorList>
    </citation>
    <scope>NUCLEOTIDE SEQUENCE [LARGE SCALE GENOMIC DNA]</scope>
    <source>
        <strain evidence="1 2">DSM 19979</strain>
    </source>
</reference>
<dbReference type="Gene3D" id="3.40.50.300">
    <property type="entry name" value="P-loop containing nucleotide triphosphate hydrolases"/>
    <property type="match status" value="1"/>
</dbReference>
<dbReference type="InterPro" id="IPR027417">
    <property type="entry name" value="P-loop_NTPase"/>
</dbReference>
<dbReference type="RefSeq" id="WP_184382721.1">
    <property type="nucleotide sequence ID" value="NZ_JACIDJ010000001.1"/>
</dbReference>